<keyword evidence="1" id="KW-0175">Coiled coil</keyword>
<accession>A0A0E9USX5</accession>
<dbReference type="AlphaFoldDB" id="A0A0E9USX5"/>
<organism evidence="2">
    <name type="scientific">Anguilla anguilla</name>
    <name type="common">European freshwater eel</name>
    <name type="synonym">Muraena anguilla</name>
    <dbReference type="NCBI Taxonomy" id="7936"/>
    <lineage>
        <taxon>Eukaryota</taxon>
        <taxon>Metazoa</taxon>
        <taxon>Chordata</taxon>
        <taxon>Craniata</taxon>
        <taxon>Vertebrata</taxon>
        <taxon>Euteleostomi</taxon>
        <taxon>Actinopterygii</taxon>
        <taxon>Neopterygii</taxon>
        <taxon>Teleostei</taxon>
        <taxon>Anguilliformes</taxon>
        <taxon>Anguillidae</taxon>
        <taxon>Anguilla</taxon>
    </lineage>
</organism>
<reference evidence="2" key="2">
    <citation type="journal article" date="2015" name="Fish Shellfish Immunol.">
        <title>Early steps in the European eel (Anguilla anguilla)-Vibrio vulnificus interaction in the gills: Role of the RtxA13 toxin.</title>
        <authorList>
            <person name="Callol A."/>
            <person name="Pajuelo D."/>
            <person name="Ebbesson L."/>
            <person name="Teles M."/>
            <person name="MacKenzie S."/>
            <person name="Amaro C."/>
        </authorList>
    </citation>
    <scope>NUCLEOTIDE SEQUENCE</scope>
</reference>
<name>A0A0E9USX5_ANGAN</name>
<proteinExistence type="predicted"/>
<feature type="coiled-coil region" evidence="1">
    <location>
        <begin position="2"/>
        <end position="56"/>
    </location>
</feature>
<dbReference type="EMBL" id="GBXM01039660">
    <property type="protein sequence ID" value="JAH68917.1"/>
    <property type="molecule type" value="Transcribed_RNA"/>
</dbReference>
<reference evidence="2" key="1">
    <citation type="submission" date="2014-11" db="EMBL/GenBank/DDBJ databases">
        <authorList>
            <person name="Amaro Gonzalez C."/>
        </authorList>
    </citation>
    <scope>NUCLEOTIDE SEQUENCE</scope>
</reference>
<evidence type="ECO:0000313" key="2">
    <source>
        <dbReference type="EMBL" id="JAH68917.1"/>
    </source>
</evidence>
<protein>
    <submittedName>
        <fullName evidence="2">Uncharacterized protein</fullName>
    </submittedName>
</protein>
<evidence type="ECO:0000256" key="1">
    <source>
        <dbReference type="SAM" id="Coils"/>
    </source>
</evidence>
<sequence length="70" mass="8720">MREKERELQEKYRAELTSLERRLQTAEEDLLTEREKRKLEEKKNRALREIMRYYESRMGNCRHEAESTPF</sequence>